<gene>
    <name evidence="2" type="ORF">F0L68_18305</name>
</gene>
<evidence type="ECO:0000313" key="3">
    <source>
        <dbReference type="Proteomes" id="UP000323454"/>
    </source>
</evidence>
<dbReference type="Proteomes" id="UP000323454">
    <property type="component" value="Unassembled WGS sequence"/>
</dbReference>
<proteinExistence type="predicted"/>
<reference evidence="2 3" key="1">
    <citation type="submission" date="2019-09" db="EMBL/GenBank/DDBJ databases">
        <title>Goodfellowia gen. nov., a new genus of the Pseudonocardineae related to Actinoalloteichus, containing Goodfellowia coeruleoviolacea gen. nov., comb. nov. gen. nov., comb. nov.</title>
        <authorList>
            <person name="Labeda D."/>
        </authorList>
    </citation>
    <scope>NUCLEOTIDE SEQUENCE [LARGE SCALE GENOMIC DNA]</scope>
    <source>
        <strain evidence="2 3">AN110305</strain>
    </source>
</reference>
<organism evidence="2 3">
    <name type="scientific">Solihabitans fulvus</name>
    <dbReference type="NCBI Taxonomy" id="1892852"/>
    <lineage>
        <taxon>Bacteria</taxon>
        <taxon>Bacillati</taxon>
        <taxon>Actinomycetota</taxon>
        <taxon>Actinomycetes</taxon>
        <taxon>Pseudonocardiales</taxon>
        <taxon>Pseudonocardiaceae</taxon>
        <taxon>Solihabitans</taxon>
    </lineage>
</organism>
<evidence type="ECO:0000313" key="2">
    <source>
        <dbReference type="EMBL" id="KAA2261212.1"/>
    </source>
</evidence>
<reference evidence="2 3" key="2">
    <citation type="submission" date="2019-09" db="EMBL/GenBank/DDBJ databases">
        <authorList>
            <person name="Jin C."/>
        </authorList>
    </citation>
    <scope>NUCLEOTIDE SEQUENCE [LARGE SCALE GENOMIC DNA]</scope>
    <source>
        <strain evidence="2 3">AN110305</strain>
    </source>
</reference>
<evidence type="ECO:0000256" key="1">
    <source>
        <dbReference type="SAM" id="MobiDB-lite"/>
    </source>
</evidence>
<feature type="region of interest" description="Disordered" evidence="1">
    <location>
        <begin position="103"/>
        <end position="127"/>
    </location>
</feature>
<name>A0A5B2XEK9_9PSEU</name>
<dbReference type="AlphaFoldDB" id="A0A5B2XEK9"/>
<protein>
    <submittedName>
        <fullName evidence="2">Uncharacterized protein</fullName>
    </submittedName>
</protein>
<sequence length="312" mass="35635">MVRGKDQILATLDKNGRLGGLPFMPEMLAFAGQEMRVFKRADKTCDTIEQTGTRRRLEKTVHLVGARCDGSAHGGCQAGCLLFFREEWLAKEDGTPLAEVAEVDSPPTEADLDIDTQQDPGADGEPRYRCQTTELLNFTSGGLSPYDWSQYVTDVRTGNERLGTVLRGLLILFFNIVQRRTRRLPFWLRIHDGDEYPFLRGTGPSKAPEPLNLQPGELVEIKSKAEILPTLKPNNTNRGMVFDAEMLPYCGKQARVQRRLDRIIDEPTGRMITLRDCLILEDVYCRALYHRFCPRSIYPYWREAWLRRVDQP</sequence>
<dbReference type="OrthoDB" id="164665at2"/>
<comment type="caution">
    <text evidence="2">The sequence shown here is derived from an EMBL/GenBank/DDBJ whole genome shotgun (WGS) entry which is preliminary data.</text>
</comment>
<keyword evidence="3" id="KW-1185">Reference proteome</keyword>
<accession>A0A5B2XEK9</accession>
<dbReference type="EMBL" id="VUOB01000030">
    <property type="protein sequence ID" value="KAA2261212.1"/>
    <property type="molecule type" value="Genomic_DNA"/>
</dbReference>